<dbReference type="GO" id="GO:0006406">
    <property type="term" value="P:mRNA export from nucleus"/>
    <property type="evidence" value="ECO:0007669"/>
    <property type="project" value="TreeGrafter"/>
</dbReference>
<dbReference type="Gene3D" id="3.30.70.330">
    <property type="match status" value="1"/>
</dbReference>
<dbReference type="SMART" id="SM00360">
    <property type="entry name" value="RRM"/>
    <property type="match status" value="1"/>
</dbReference>
<organism evidence="6 9">
    <name type="scientific">Sarcoptes scabiei</name>
    <name type="common">Itch mite</name>
    <name type="synonym">Acarus scabiei</name>
    <dbReference type="NCBI Taxonomy" id="52283"/>
    <lineage>
        <taxon>Eukaryota</taxon>
        <taxon>Metazoa</taxon>
        <taxon>Ecdysozoa</taxon>
        <taxon>Arthropoda</taxon>
        <taxon>Chelicerata</taxon>
        <taxon>Arachnida</taxon>
        <taxon>Acari</taxon>
        <taxon>Acariformes</taxon>
        <taxon>Sarcoptiformes</taxon>
        <taxon>Astigmata</taxon>
        <taxon>Psoroptidia</taxon>
        <taxon>Sarcoptoidea</taxon>
        <taxon>Sarcoptidae</taxon>
        <taxon>Sarcoptinae</taxon>
        <taxon>Sarcoptes</taxon>
    </lineage>
</organism>
<reference evidence="6 9" key="1">
    <citation type="journal article" date="2015" name="Parasit. Vectors">
        <title>Draft genome of the scabies mite.</title>
        <authorList>
            <person name="Rider S.D.Jr."/>
            <person name="Morgan M.S."/>
            <person name="Arlian L.G."/>
        </authorList>
    </citation>
    <scope>NUCLEOTIDE SEQUENCE [LARGE SCALE GENOMIC DNA]</scope>
    <source>
        <strain evidence="6">Arlian Lab</strain>
    </source>
</reference>
<dbReference type="EMBL" id="WVUK01000056">
    <property type="protein sequence ID" value="KAF7492142.1"/>
    <property type="molecule type" value="Genomic_DNA"/>
</dbReference>
<dbReference type="Proteomes" id="UP000616769">
    <property type="component" value="Unassembled WGS sequence"/>
</dbReference>
<dbReference type="InterPro" id="IPR035979">
    <property type="entry name" value="RBD_domain_sf"/>
</dbReference>
<dbReference type="Pfam" id="PF13865">
    <property type="entry name" value="FoP_duplication"/>
    <property type="match status" value="1"/>
</dbReference>
<reference evidence="8" key="2">
    <citation type="journal article" date="2020" name="PLoS Negl. Trop. Dis.">
        <title>High-quality nuclear genome for Sarcoptes scabiei-A critical resource for a neglected parasite.</title>
        <authorList>
            <person name="Korhonen P.K."/>
            <person name="Gasser R.B."/>
            <person name="Ma G."/>
            <person name="Wang T."/>
            <person name="Stroehlein A.J."/>
            <person name="Young N.D."/>
            <person name="Ang C.S."/>
            <person name="Fernando D.D."/>
            <person name="Lu H.C."/>
            <person name="Taylor S."/>
            <person name="Reynolds S.L."/>
            <person name="Mofiz E."/>
            <person name="Najaraj S.H."/>
            <person name="Gowda H."/>
            <person name="Madugundu A."/>
            <person name="Renuse S."/>
            <person name="Holt D."/>
            <person name="Pandey A."/>
            <person name="Papenfuss A.T."/>
            <person name="Fischer K."/>
        </authorList>
    </citation>
    <scope>NUCLEOTIDE SEQUENCE [LARGE SCALE GENOMIC DNA]</scope>
</reference>
<dbReference type="Pfam" id="PF00076">
    <property type="entry name" value="RRM_1"/>
    <property type="match status" value="1"/>
</dbReference>
<dbReference type="InterPro" id="IPR051229">
    <property type="entry name" value="ALYREF_mRNA_export"/>
</dbReference>
<evidence type="ECO:0000256" key="1">
    <source>
        <dbReference type="ARBA" id="ARBA00022884"/>
    </source>
</evidence>
<dbReference type="Proteomes" id="UP000070412">
    <property type="component" value="Unassembled WGS sequence"/>
</dbReference>
<dbReference type="PROSITE" id="PS50102">
    <property type="entry name" value="RRM"/>
    <property type="match status" value="1"/>
</dbReference>
<dbReference type="PANTHER" id="PTHR19965:SF82">
    <property type="entry name" value="THO COMPLEX SUBUNIT 4"/>
    <property type="match status" value="1"/>
</dbReference>
<feature type="domain" description="RRM" evidence="4">
    <location>
        <begin position="86"/>
        <end position="163"/>
    </location>
</feature>
<evidence type="ECO:0000313" key="7">
    <source>
        <dbReference type="EnsemblMetazoa" id="KAF7492142.1"/>
    </source>
</evidence>
<sequence length="233" mass="25588">MAEKIDMSLDEIIKRDKISVGRGRRRGGKFSAGVSKFRTRKTNVRKIGATSRQMKSGVSVKRGKAGRKLPDKWAHDKFIGSDIKSATLMISNLDFGVSDQDIRELFSEFGPLKKAAVHYDSSGRSLGKAEVIFFKVADSIRALKKYNGVTLDGRPMSIQSVVNTPTKSTIASRIGSLNAFKTTIKPKANRGQLRARRGRRGNAGNRGGLSRGQKKVPTAEELDADLDAYTNKM</sequence>
<evidence type="ECO:0000256" key="3">
    <source>
        <dbReference type="SAM" id="MobiDB-lite"/>
    </source>
</evidence>
<dbReference type="SMART" id="SM01218">
    <property type="entry name" value="FoP_duplication"/>
    <property type="match status" value="1"/>
</dbReference>
<gene>
    <name evidence="6" type="ORF">QR98_0078170</name>
    <name evidence="5" type="ORF">SSS_7596</name>
</gene>
<dbReference type="GO" id="GO:0003729">
    <property type="term" value="F:mRNA binding"/>
    <property type="evidence" value="ECO:0007669"/>
    <property type="project" value="TreeGrafter"/>
</dbReference>
<evidence type="ECO:0000259" key="4">
    <source>
        <dbReference type="PROSITE" id="PS50102"/>
    </source>
</evidence>
<dbReference type="OrthoDB" id="1049195at2759"/>
<accession>A0A132AEC0</accession>
<keyword evidence="1 2" id="KW-0694">RNA-binding</keyword>
<evidence type="ECO:0000313" key="9">
    <source>
        <dbReference type="Proteomes" id="UP000616769"/>
    </source>
</evidence>
<dbReference type="VEuPathDB" id="VectorBase:SSCA007840"/>
<dbReference type="CDD" id="cd12680">
    <property type="entry name" value="RRM_THOC4"/>
    <property type="match status" value="1"/>
</dbReference>
<dbReference type="AlphaFoldDB" id="A0A132AEC0"/>
<dbReference type="InterPro" id="IPR012677">
    <property type="entry name" value="Nucleotide-bd_a/b_plait_sf"/>
</dbReference>
<reference evidence="5" key="3">
    <citation type="submission" date="2020-01" db="EMBL/GenBank/DDBJ databases">
        <authorList>
            <person name="Korhonen P.K.K."/>
            <person name="Guangxu M.G."/>
            <person name="Wang T.W."/>
            <person name="Stroehlein A.J.S."/>
            <person name="Young N.D."/>
            <person name="Ang C.-S.A."/>
            <person name="Fernando D.W.F."/>
            <person name="Lu H.L."/>
            <person name="Taylor S.T."/>
            <person name="Ehtesham M.E.M."/>
            <person name="Najaraj S.H.N."/>
            <person name="Harsha G.H.G."/>
            <person name="Madugundu A.M."/>
            <person name="Renuse S.R."/>
            <person name="Holt D.H."/>
            <person name="Pandey A.P."/>
            <person name="Papenfuss A.P."/>
            <person name="Gasser R.B.G."/>
            <person name="Fischer K.F."/>
        </authorList>
    </citation>
    <scope>NUCLEOTIDE SEQUENCE</scope>
    <source>
        <strain evidence="5">SSS_KF_BRIS2020</strain>
    </source>
</reference>
<evidence type="ECO:0000313" key="5">
    <source>
        <dbReference type="EMBL" id="KAF7492142.1"/>
    </source>
</evidence>
<dbReference type="SUPFAM" id="SSF54928">
    <property type="entry name" value="RNA-binding domain, RBD"/>
    <property type="match status" value="1"/>
</dbReference>
<dbReference type="InterPro" id="IPR000504">
    <property type="entry name" value="RRM_dom"/>
</dbReference>
<dbReference type="PANTHER" id="PTHR19965">
    <property type="entry name" value="RNA AND EXPORT FACTOR BINDING PROTEIN"/>
    <property type="match status" value="1"/>
</dbReference>
<dbReference type="InterPro" id="IPR025715">
    <property type="entry name" value="FoP_C"/>
</dbReference>
<dbReference type="EnsemblMetazoa" id="SSS_7596s_mrna">
    <property type="protein sequence ID" value="KAF7492142.1"/>
    <property type="gene ID" value="SSS_7596"/>
</dbReference>
<name>A0A132AEC0_SARSC</name>
<dbReference type="GO" id="GO:0005634">
    <property type="term" value="C:nucleus"/>
    <property type="evidence" value="ECO:0007669"/>
    <property type="project" value="TreeGrafter"/>
</dbReference>
<dbReference type="EMBL" id="JXLN01013336">
    <property type="protein sequence ID" value="KPM09283.1"/>
    <property type="molecule type" value="Genomic_DNA"/>
</dbReference>
<evidence type="ECO:0000313" key="6">
    <source>
        <dbReference type="EMBL" id="KPM09283.1"/>
    </source>
</evidence>
<keyword evidence="8" id="KW-1185">Reference proteome</keyword>
<proteinExistence type="predicted"/>
<feature type="region of interest" description="Disordered" evidence="3">
    <location>
        <begin position="186"/>
        <end position="223"/>
    </location>
</feature>
<evidence type="ECO:0000256" key="2">
    <source>
        <dbReference type="PROSITE-ProRule" id="PRU00176"/>
    </source>
</evidence>
<reference evidence="7" key="4">
    <citation type="submission" date="2022-06" db="UniProtKB">
        <authorList>
            <consortium name="EnsemblMetazoa"/>
        </authorList>
    </citation>
    <scope>IDENTIFICATION</scope>
</reference>
<evidence type="ECO:0000313" key="8">
    <source>
        <dbReference type="Proteomes" id="UP000070412"/>
    </source>
</evidence>
<protein>
    <submittedName>
        <fullName evidence="6">Aly-like protein</fullName>
    </submittedName>
    <submittedName>
        <fullName evidence="5">Aly/REF export factor 2</fullName>
    </submittedName>
</protein>